<keyword evidence="2" id="KW-1185">Reference proteome</keyword>
<protein>
    <submittedName>
        <fullName evidence="1">Uncharacterized protein</fullName>
    </submittedName>
</protein>
<gene>
    <name evidence="1" type="ORF">QC762_200520</name>
</gene>
<dbReference type="RefSeq" id="XP_062746701.1">
    <property type="nucleotide sequence ID" value="XM_062886942.1"/>
</dbReference>
<sequence length="144" mass="16247">MIPLLLLISTKPHNISPVGLVDLSSSRSLLRSLSWPSLYLFIQGNTSAKSQCQLNLYSRVFHQPFIFITPNHTSKLFTLPSSLAFKYGNSKLTHPPKTATHTSNFHHFIPHVLISISIKVSPDFSSKLHSLFILSLLKTLPYRH</sequence>
<evidence type="ECO:0000313" key="2">
    <source>
        <dbReference type="Proteomes" id="UP001323405"/>
    </source>
</evidence>
<comment type="caution">
    <text evidence="1">The sequence shown here is derived from an EMBL/GenBank/DDBJ whole genome shotgun (WGS) entry which is preliminary data.</text>
</comment>
<dbReference type="EMBL" id="JAFFHA010000003">
    <property type="protein sequence ID" value="KAK4657728.1"/>
    <property type="molecule type" value="Genomic_DNA"/>
</dbReference>
<reference evidence="1 2" key="1">
    <citation type="journal article" date="2023" name="bioRxiv">
        <title>High-quality genome assemblies of four members of thePodospora anserinaspecies complex.</title>
        <authorList>
            <person name="Ament-Velasquez S.L."/>
            <person name="Vogan A.A."/>
            <person name="Wallerman O."/>
            <person name="Hartmann F."/>
            <person name="Gautier V."/>
            <person name="Silar P."/>
            <person name="Giraud T."/>
            <person name="Johannesson H."/>
        </authorList>
    </citation>
    <scope>NUCLEOTIDE SEQUENCE [LARGE SCALE GENOMIC DNA]</scope>
    <source>
        <strain evidence="1 2">CBS 415.72m</strain>
    </source>
</reference>
<dbReference type="GeneID" id="87906849"/>
<name>A0ABR0GQ14_9PEZI</name>
<accession>A0ABR0GQ14</accession>
<evidence type="ECO:0000313" key="1">
    <source>
        <dbReference type="EMBL" id="KAK4657728.1"/>
    </source>
</evidence>
<dbReference type="Proteomes" id="UP001323405">
    <property type="component" value="Unassembled WGS sequence"/>
</dbReference>
<organism evidence="1 2">
    <name type="scientific">Podospora pseudocomata</name>
    <dbReference type="NCBI Taxonomy" id="2093779"/>
    <lineage>
        <taxon>Eukaryota</taxon>
        <taxon>Fungi</taxon>
        <taxon>Dikarya</taxon>
        <taxon>Ascomycota</taxon>
        <taxon>Pezizomycotina</taxon>
        <taxon>Sordariomycetes</taxon>
        <taxon>Sordariomycetidae</taxon>
        <taxon>Sordariales</taxon>
        <taxon>Podosporaceae</taxon>
        <taxon>Podospora</taxon>
    </lineage>
</organism>
<proteinExistence type="predicted"/>